<evidence type="ECO:0000256" key="11">
    <source>
        <dbReference type="ARBA" id="ARBA00057735"/>
    </source>
</evidence>
<gene>
    <name evidence="14" type="primary">tdk</name>
    <name evidence="12" type="synonym">tmk</name>
    <name evidence="14" type="ORF">MB2181_04420</name>
</gene>
<proteinExistence type="inferred from homology"/>
<dbReference type="InterPro" id="IPR018094">
    <property type="entry name" value="Thymidylate_kinase"/>
</dbReference>
<keyword evidence="6 12" id="KW-0547">Nucleotide-binding</keyword>
<comment type="catalytic activity">
    <reaction evidence="10 12">
        <text>dTMP + ATP = dTDP + ADP</text>
        <dbReference type="Rhea" id="RHEA:13517"/>
        <dbReference type="ChEBI" id="CHEBI:30616"/>
        <dbReference type="ChEBI" id="CHEBI:58369"/>
        <dbReference type="ChEBI" id="CHEBI:63528"/>
        <dbReference type="ChEBI" id="CHEBI:456216"/>
        <dbReference type="EC" id="2.7.4.9"/>
    </reaction>
</comment>
<dbReference type="Gene3D" id="3.40.50.300">
    <property type="entry name" value="P-loop containing nucleotide triphosphate hydrolases"/>
    <property type="match status" value="1"/>
</dbReference>
<evidence type="ECO:0000256" key="8">
    <source>
        <dbReference type="ARBA" id="ARBA00022840"/>
    </source>
</evidence>
<dbReference type="SUPFAM" id="SSF52540">
    <property type="entry name" value="P-loop containing nucleoside triphosphate hydrolases"/>
    <property type="match status" value="1"/>
</dbReference>
<evidence type="ECO:0000256" key="2">
    <source>
        <dbReference type="ARBA" id="ARBA00012980"/>
    </source>
</evidence>
<dbReference type="InterPro" id="IPR027417">
    <property type="entry name" value="P-loop_NTPase"/>
</dbReference>
<dbReference type="GO" id="GO:0006227">
    <property type="term" value="P:dUDP biosynthetic process"/>
    <property type="evidence" value="ECO:0007669"/>
    <property type="project" value="TreeGrafter"/>
</dbReference>
<dbReference type="GO" id="GO:0006233">
    <property type="term" value="P:dTDP biosynthetic process"/>
    <property type="evidence" value="ECO:0007669"/>
    <property type="project" value="InterPro"/>
</dbReference>
<keyword evidence="15" id="KW-1185">Reference proteome</keyword>
<evidence type="ECO:0000256" key="5">
    <source>
        <dbReference type="ARBA" id="ARBA00022727"/>
    </source>
</evidence>
<evidence type="ECO:0000256" key="4">
    <source>
        <dbReference type="ARBA" id="ARBA00022679"/>
    </source>
</evidence>
<comment type="caution">
    <text evidence="14">The sequence shown here is derived from an EMBL/GenBank/DDBJ whole genome shotgun (WGS) entry which is preliminary data.</text>
</comment>
<evidence type="ECO:0000256" key="9">
    <source>
        <dbReference type="ARBA" id="ARBA00029962"/>
    </source>
</evidence>
<reference evidence="14 15" key="1">
    <citation type="submission" date="2006-11" db="EMBL/GenBank/DDBJ databases">
        <authorList>
            <person name="Giovannoni S."/>
            <person name="Vergin K."/>
            <person name="Ferriera S."/>
            <person name="Johnson J."/>
            <person name="Kravitz S."/>
            <person name="Beeson K."/>
            <person name="Sutton G."/>
            <person name="Rogers Y.-H."/>
            <person name="Friedman R."/>
            <person name="Frazier M."/>
            <person name="Venter J.C."/>
        </authorList>
    </citation>
    <scope>NUCLEOTIDE SEQUENCE [LARGE SCALE GENOMIC DNA]</scope>
    <source>
        <strain evidence="14 15">HTCC2181</strain>
    </source>
</reference>
<dbReference type="GO" id="GO:0005524">
    <property type="term" value="F:ATP binding"/>
    <property type="evidence" value="ECO:0007669"/>
    <property type="project" value="UniProtKB-UniRule"/>
</dbReference>
<dbReference type="EC" id="2.7.4.9" evidence="2 12"/>
<keyword evidence="7 12" id="KW-0418">Kinase</keyword>
<sequence length="204" mass="23311">MNKPLFISLEGVDGAGKTTHIHFIEDYFRTKGLPFYMTREPGGTDLGEKLRLLLLHEEMDALTETMLMFAARCEHIQTIIKPKLDQGITVVSDRFTDATYAYQAGGKGVDARSIDVLKSLVQKDLDPDLTFLFDVPVEISIERLKDTRTMDKFEREEPIFHQSIRNAYLDLAQSFPQRFHVLNGTHAIEAIQDEIKLILDRRLG</sequence>
<dbReference type="GO" id="GO:0006235">
    <property type="term" value="P:dTTP biosynthetic process"/>
    <property type="evidence" value="ECO:0007669"/>
    <property type="project" value="UniProtKB-UniRule"/>
</dbReference>
<evidence type="ECO:0000256" key="6">
    <source>
        <dbReference type="ARBA" id="ARBA00022741"/>
    </source>
</evidence>
<dbReference type="EMBL" id="AAUX01000001">
    <property type="protein sequence ID" value="EAV47291.1"/>
    <property type="molecule type" value="Genomic_DNA"/>
</dbReference>
<dbReference type="Proteomes" id="UP000054262">
    <property type="component" value="Unassembled WGS sequence"/>
</dbReference>
<comment type="similarity">
    <text evidence="1 12">Belongs to the thymidylate kinase family.</text>
</comment>
<organism evidence="14 15">
    <name type="scientific">Methylophilales bacterium HTCC2181</name>
    <dbReference type="NCBI Taxonomy" id="383631"/>
    <lineage>
        <taxon>Bacteria</taxon>
        <taxon>Pseudomonadati</taxon>
        <taxon>Pseudomonadota</taxon>
        <taxon>Betaproteobacteria</taxon>
        <taxon>Nitrosomonadales</taxon>
        <taxon>OM43 clade</taxon>
    </lineage>
</organism>
<evidence type="ECO:0000256" key="7">
    <source>
        <dbReference type="ARBA" id="ARBA00022777"/>
    </source>
</evidence>
<dbReference type="GO" id="GO:0004798">
    <property type="term" value="F:dTMP kinase activity"/>
    <property type="evidence" value="ECO:0007669"/>
    <property type="project" value="UniProtKB-UniRule"/>
</dbReference>
<dbReference type="GO" id="GO:0005829">
    <property type="term" value="C:cytosol"/>
    <property type="evidence" value="ECO:0007669"/>
    <property type="project" value="TreeGrafter"/>
</dbReference>
<evidence type="ECO:0000259" key="13">
    <source>
        <dbReference type="Pfam" id="PF02223"/>
    </source>
</evidence>
<dbReference type="PANTHER" id="PTHR10344">
    <property type="entry name" value="THYMIDYLATE KINASE"/>
    <property type="match status" value="1"/>
</dbReference>
<dbReference type="InterPro" id="IPR039430">
    <property type="entry name" value="Thymidylate_kin-like_dom"/>
</dbReference>
<keyword evidence="5 12" id="KW-0545">Nucleotide biosynthesis</keyword>
<dbReference type="Pfam" id="PF02223">
    <property type="entry name" value="Thymidylate_kin"/>
    <property type="match status" value="1"/>
</dbReference>
<comment type="function">
    <text evidence="11 12">Phosphorylation of dTMP to form dTDP in both de novo and salvage pathways of dTTP synthesis.</text>
</comment>
<evidence type="ECO:0000256" key="3">
    <source>
        <dbReference type="ARBA" id="ARBA00017144"/>
    </source>
</evidence>
<keyword evidence="4 12" id="KW-0808">Transferase</keyword>
<dbReference type="PANTHER" id="PTHR10344:SF4">
    <property type="entry name" value="UMP-CMP KINASE 2, MITOCHONDRIAL"/>
    <property type="match status" value="1"/>
</dbReference>
<evidence type="ECO:0000256" key="1">
    <source>
        <dbReference type="ARBA" id="ARBA00009776"/>
    </source>
</evidence>
<feature type="binding site" evidence="12">
    <location>
        <begin position="11"/>
        <end position="18"/>
    </location>
    <ligand>
        <name>ATP</name>
        <dbReference type="ChEBI" id="CHEBI:30616"/>
    </ligand>
</feature>
<evidence type="ECO:0000313" key="15">
    <source>
        <dbReference type="Proteomes" id="UP000054262"/>
    </source>
</evidence>
<feature type="domain" description="Thymidylate kinase-like" evidence="13">
    <location>
        <begin position="9"/>
        <end position="195"/>
    </location>
</feature>
<evidence type="ECO:0000313" key="14">
    <source>
        <dbReference type="EMBL" id="EAV47291.1"/>
    </source>
</evidence>
<protein>
    <recommendedName>
        <fullName evidence="3 12">Thymidylate kinase</fullName>
        <ecNumber evidence="2 12">2.7.4.9</ecNumber>
    </recommendedName>
    <alternativeName>
        <fullName evidence="9 12">dTMP kinase</fullName>
    </alternativeName>
</protein>
<dbReference type="HAMAP" id="MF_00165">
    <property type="entry name" value="Thymidylate_kinase"/>
    <property type="match status" value="1"/>
</dbReference>
<accession>A0P6Y1</accession>
<dbReference type="NCBIfam" id="TIGR00041">
    <property type="entry name" value="DTMP_kinase"/>
    <property type="match status" value="1"/>
</dbReference>
<name>A0P6Y1_9PROT</name>
<dbReference type="FunFam" id="3.40.50.300:FF:000225">
    <property type="entry name" value="Thymidylate kinase"/>
    <property type="match status" value="1"/>
</dbReference>
<evidence type="ECO:0000256" key="12">
    <source>
        <dbReference type="HAMAP-Rule" id="MF_00165"/>
    </source>
</evidence>
<dbReference type="CDD" id="cd01672">
    <property type="entry name" value="TMPK"/>
    <property type="match status" value="1"/>
</dbReference>
<dbReference type="AlphaFoldDB" id="A0P6Y1"/>
<dbReference type="OrthoDB" id="9774907at2"/>
<keyword evidence="8 12" id="KW-0067">ATP-binding</keyword>
<evidence type="ECO:0000256" key="10">
    <source>
        <dbReference type="ARBA" id="ARBA00048743"/>
    </source>
</evidence>